<dbReference type="InterPro" id="IPR002550">
    <property type="entry name" value="CNNM"/>
</dbReference>
<feature type="transmembrane region" description="Helical" evidence="12">
    <location>
        <begin position="6"/>
        <end position="30"/>
    </location>
</feature>
<evidence type="ECO:0000313" key="16">
    <source>
        <dbReference type="Proteomes" id="UP001321475"/>
    </source>
</evidence>
<keyword evidence="5" id="KW-0677">Repeat</keyword>
<feature type="compositionally biased region" description="Low complexity" evidence="11">
    <location>
        <begin position="479"/>
        <end position="493"/>
    </location>
</feature>
<feature type="domain" description="CNNM transmembrane" evidence="14">
    <location>
        <begin position="1"/>
        <end position="197"/>
    </location>
</feature>
<protein>
    <submittedName>
        <fullName evidence="15">Membrane protein</fullName>
    </submittedName>
</protein>
<evidence type="ECO:0000256" key="1">
    <source>
        <dbReference type="ARBA" id="ARBA00004651"/>
    </source>
</evidence>
<keyword evidence="16" id="KW-1185">Reference proteome</keyword>
<dbReference type="InterPro" id="IPR044751">
    <property type="entry name" value="Ion_transp-like_CBS"/>
</dbReference>
<dbReference type="Pfam" id="PF01595">
    <property type="entry name" value="CNNM"/>
    <property type="match status" value="1"/>
</dbReference>
<evidence type="ECO:0000313" key="15">
    <source>
        <dbReference type="EMBL" id="BDZ42277.1"/>
    </source>
</evidence>
<organism evidence="15 16">
    <name type="scientific">Paraoerskovia sediminicola</name>
    <dbReference type="NCBI Taxonomy" id="1138587"/>
    <lineage>
        <taxon>Bacteria</taxon>
        <taxon>Bacillati</taxon>
        <taxon>Actinomycetota</taxon>
        <taxon>Actinomycetes</taxon>
        <taxon>Micrococcales</taxon>
        <taxon>Cellulomonadaceae</taxon>
        <taxon>Paraoerskovia</taxon>
    </lineage>
</organism>
<comment type="similarity">
    <text evidence="2">Belongs to the UPF0053 family.</text>
</comment>
<dbReference type="InterPro" id="IPR051676">
    <property type="entry name" value="UPF0053_domain"/>
</dbReference>
<dbReference type="InterPro" id="IPR046342">
    <property type="entry name" value="CBS_dom_sf"/>
</dbReference>
<keyword evidence="6 10" id="KW-1133">Transmembrane helix</keyword>
<evidence type="ECO:0000256" key="3">
    <source>
        <dbReference type="ARBA" id="ARBA00022475"/>
    </source>
</evidence>
<dbReference type="Proteomes" id="UP001321475">
    <property type="component" value="Chromosome"/>
</dbReference>
<dbReference type="SMART" id="SM01091">
    <property type="entry name" value="CorC_HlyC"/>
    <property type="match status" value="1"/>
</dbReference>
<keyword evidence="7 9" id="KW-0129">CBS domain</keyword>
<dbReference type="Gene3D" id="3.30.465.10">
    <property type="match status" value="1"/>
</dbReference>
<dbReference type="PROSITE" id="PS51371">
    <property type="entry name" value="CBS"/>
    <property type="match status" value="2"/>
</dbReference>
<feature type="domain" description="CBS" evidence="13">
    <location>
        <begin position="284"/>
        <end position="341"/>
    </location>
</feature>
<feature type="domain" description="CBS" evidence="13">
    <location>
        <begin position="216"/>
        <end position="278"/>
    </location>
</feature>
<sequence length="549" mass="58351">MSAWASLGLVLVFIVVGGIFAGTEIALISLRESQLRGLEQRSARGARVAAVARDPNRFLAAVQIGVTVAGFFSAAYGAAALAPVVAPWLENLGLSAAAADSTALIGLTLFVAYLSLVLGELVPKRLALQRSTAVSLIVAPPLDRFATLVRPVIWLLSRSTNAVVRLLGGDPRATEEAMTDEEVRDVVLGHQTLPEDERKIMADVLEAGSRSLTEVMRPRGEVSFVDADRTVAQAVEAVRERPWSRYPVIGESFDDVLGFVHVRDLLEAVTSPDGAGPEATVADVMREVLFLPGTNGAIPSITLLRRAGVHIAVVLDEYGGTDGIVTLEDLVEELVGEIRDEYDPAEEESATGEGPGVTLVDARITIEEFAERCGVELPEGPYETVGGFVVARLSRLAKVGDVVEASEDARIEVREVGKRRVLRVAVHSGASGAEAGAAHVAERTPSQSDREFDRRALHGRPLRSYWPKDRAGVGRASSVISTSRISSSAVETSKAAVPGTRAFAVANAVARRNASGRDSPRSSPVTRPPRNVSPLPTGNDPIGPRNDAR</sequence>
<dbReference type="SUPFAM" id="SSF56176">
    <property type="entry name" value="FAD-binding/transporter-associated domain-like"/>
    <property type="match status" value="1"/>
</dbReference>
<evidence type="ECO:0000256" key="4">
    <source>
        <dbReference type="ARBA" id="ARBA00022692"/>
    </source>
</evidence>
<evidence type="ECO:0000256" key="2">
    <source>
        <dbReference type="ARBA" id="ARBA00006337"/>
    </source>
</evidence>
<dbReference type="CDD" id="cd04590">
    <property type="entry name" value="CBS_pair_CorC_HlyC_assoc"/>
    <property type="match status" value="1"/>
</dbReference>
<dbReference type="Gene3D" id="3.10.580.10">
    <property type="entry name" value="CBS-domain"/>
    <property type="match status" value="1"/>
</dbReference>
<feature type="compositionally biased region" description="Low complexity" evidence="11">
    <location>
        <begin position="501"/>
        <end position="513"/>
    </location>
</feature>
<comment type="subcellular location">
    <subcellularLocation>
        <location evidence="1">Cell membrane</location>
        <topology evidence="1">Multi-pass membrane protein</topology>
    </subcellularLocation>
</comment>
<evidence type="ECO:0000256" key="10">
    <source>
        <dbReference type="PROSITE-ProRule" id="PRU01193"/>
    </source>
</evidence>
<dbReference type="Pfam" id="PF03471">
    <property type="entry name" value="CorC_HlyC"/>
    <property type="match status" value="1"/>
</dbReference>
<gene>
    <name evidence="15" type="ORF">GCM10025865_15760</name>
</gene>
<keyword evidence="3" id="KW-1003">Cell membrane</keyword>
<feature type="compositionally biased region" description="Low complexity" evidence="11">
    <location>
        <begin position="521"/>
        <end position="534"/>
    </location>
</feature>
<evidence type="ECO:0000256" key="12">
    <source>
        <dbReference type="SAM" id="Phobius"/>
    </source>
</evidence>
<proteinExistence type="inferred from homology"/>
<evidence type="ECO:0000256" key="8">
    <source>
        <dbReference type="ARBA" id="ARBA00023136"/>
    </source>
</evidence>
<keyword evidence="8 10" id="KW-0472">Membrane</keyword>
<dbReference type="InterPro" id="IPR000644">
    <property type="entry name" value="CBS_dom"/>
</dbReference>
<accession>A0ABN6XBC9</accession>
<dbReference type="PANTHER" id="PTHR43099:SF5">
    <property type="entry name" value="HLYC_CORC FAMILY TRANSPORTER"/>
    <property type="match status" value="1"/>
</dbReference>
<keyword evidence="4 10" id="KW-0812">Transmembrane</keyword>
<dbReference type="PROSITE" id="PS51846">
    <property type="entry name" value="CNNM"/>
    <property type="match status" value="1"/>
</dbReference>
<evidence type="ECO:0000259" key="14">
    <source>
        <dbReference type="PROSITE" id="PS51846"/>
    </source>
</evidence>
<dbReference type="PANTHER" id="PTHR43099">
    <property type="entry name" value="UPF0053 PROTEIN YRKA"/>
    <property type="match status" value="1"/>
</dbReference>
<dbReference type="EMBL" id="AP027729">
    <property type="protein sequence ID" value="BDZ42277.1"/>
    <property type="molecule type" value="Genomic_DNA"/>
</dbReference>
<dbReference type="Pfam" id="PF00571">
    <property type="entry name" value="CBS"/>
    <property type="match status" value="2"/>
</dbReference>
<name>A0ABN6XBC9_9CELL</name>
<evidence type="ECO:0000256" key="9">
    <source>
        <dbReference type="PROSITE-ProRule" id="PRU00703"/>
    </source>
</evidence>
<feature type="transmembrane region" description="Helical" evidence="12">
    <location>
        <begin position="102"/>
        <end position="122"/>
    </location>
</feature>
<feature type="region of interest" description="Disordered" evidence="11">
    <location>
        <begin position="479"/>
        <end position="549"/>
    </location>
</feature>
<evidence type="ECO:0000256" key="11">
    <source>
        <dbReference type="SAM" id="MobiDB-lite"/>
    </source>
</evidence>
<evidence type="ECO:0000256" key="6">
    <source>
        <dbReference type="ARBA" id="ARBA00022989"/>
    </source>
</evidence>
<dbReference type="InterPro" id="IPR016169">
    <property type="entry name" value="FAD-bd_PCMH_sub2"/>
</dbReference>
<feature type="transmembrane region" description="Helical" evidence="12">
    <location>
        <begin position="58"/>
        <end position="82"/>
    </location>
</feature>
<reference evidence="16" key="1">
    <citation type="journal article" date="2019" name="Int. J. Syst. Evol. Microbiol.">
        <title>The Global Catalogue of Microorganisms (GCM) 10K type strain sequencing project: providing services to taxonomists for standard genome sequencing and annotation.</title>
        <authorList>
            <consortium name="The Broad Institute Genomics Platform"/>
            <consortium name="The Broad Institute Genome Sequencing Center for Infectious Disease"/>
            <person name="Wu L."/>
            <person name="Ma J."/>
        </authorList>
    </citation>
    <scope>NUCLEOTIDE SEQUENCE [LARGE SCALE GENOMIC DNA]</scope>
    <source>
        <strain evidence="16">NBRC 108565</strain>
    </source>
</reference>
<evidence type="ECO:0000256" key="5">
    <source>
        <dbReference type="ARBA" id="ARBA00022737"/>
    </source>
</evidence>
<dbReference type="InterPro" id="IPR005170">
    <property type="entry name" value="Transptr-assoc_dom"/>
</dbReference>
<feature type="region of interest" description="Disordered" evidence="11">
    <location>
        <begin position="433"/>
        <end position="456"/>
    </location>
</feature>
<dbReference type="SUPFAM" id="SSF54631">
    <property type="entry name" value="CBS-domain pair"/>
    <property type="match status" value="1"/>
</dbReference>
<evidence type="ECO:0000256" key="7">
    <source>
        <dbReference type="ARBA" id="ARBA00023122"/>
    </source>
</evidence>
<evidence type="ECO:0000259" key="13">
    <source>
        <dbReference type="PROSITE" id="PS51371"/>
    </source>
</evidence>
<dbReference type="InterPro" id="IPR036318">
    <property type="entry name" value="FAD-bd_PCMH-like_sf"/>
</dbReference>